<dbReference type="AlphaFoldDB" id="A0A371F0N3"/>
<evidence type="ECO:0000313" key="2">
    <source>
        <dbReference type="Proteomes" id="UP000257109"/>
    </source>
</evidence>
<accession>A0A371F0N3</accession>
<comment type="caution">
    <text evidence="1">The sequence shown here is derived from an EMBL/GenBank/DDBJ whole genome shotgun (WGS) entry which is preliminary data.</text>
</comment>
<proteinExistence type="predicted"/>
<organism evidence="1 2">
    <name type="scientific">Mucuna pruriens</name>
    <name type="common">Velvet bean</name>
    <name type="synonym">Dolichos pruriens</name>
    <dbReference type="NCBI Taxonomy" id="157652"/>
    <lineage>
        <taxon>Eukaryota</taxon>
        <taxon>Viridiplantae</taxon>
        <taxon>Streptophyta</taxon>
        <taxon>Embryophyta</taxon>
        <taxon>Tracheophyta</taxon>
        <taxon>Spermatophyta</taxon>
        <taxon>Magnoliopsida</taxon>
        <taxon>eudicotyledons</taxon>
        <taxon>Gunneridae</taxon>
        <taxon>Pentapetalae</taxon>
        <taxon>rosids</taxon>
        <taxon>fabids</taxon>
        <taxon>Fabales</taxon>
        <taxon>Fabaceae</taxon>
        <taxon>Papilionoideae</taxon>
        <taxon>50 kb inversion clade</taxon>
        <taxon>NPAAA clade</taxon>
        <taxon>indigoferoid/millettioid clade</taxon>
        <taxon>Phaseoleae</taxon>
        <taxon>Mucuna</taxon>
    </lineage>
</organism>
<keyword evidence="2" id="KW-1185">Reference proteome</keyword>
<protein>
    <submittedName>
        <fullName evidence="1">Uncharacterized protein</fullName>
    </submittedName>
</protein>
<name>A0A371F0N3_MUCPR</name>
<evidence type="ECO:0000313" key="1">
    <source>
        <dbReference type="EMBL" id="RDX71842.1"/>
    </source>
</evidence>
<feature type="non-terminal residue" evidence="1">
    <location>
        <position position="1"/>
    </location>
</feature>
<sequence length="86" mass="10238">LFSIRVVSELFDLKDVLLGRRIKSNTNKMIYYFRRKYIFLFLLLKSQTPYPMKNETLSINKYMSTMGIKLEDEILELLLLNSLPKS</sequence>
<dbReference type="EMBL" id="QJKJ01011177">
    <property type="protein sequence ID" value="RDX71842.1"/>
    <property type="molecule type" value="Genomic_DNA"/>
</dbReference>
<dbReference type="Proteomes" id="UP000257109">
    <property type="component" value="Unassembled WGS sequence"/>
</dbReference>
<reference evidence="1" key="1">
    <citation type="submission" date="2018-05" db="EMBL/GenBank/DDBJ databases">
        <title>Draft genome of Mucuna pruriens seed.</title>
        <authorList>
            <person name="Nnadi N.E."/>
            <person name="Vos R."/>
            <person name="Hasami M.H."/>
            <person name="Devisetty U.K."/>
            <person name="Aguiy J.C."/>
        </authorList>
    </citation>
    <scope>NUCLEOTIDE SEQUENCE [LARGE SCALE GENOMIC DNA]</scope>
    <source>
        <strain evidence="1">JCA_2017</strain>
    </source>
</reference>
<gene>
    <name evidence="1" type="ORF">CR513_48755</name>
</gene>